<feature type="coiled-coil region" evidence="1">
    <location>
        <begin position="41"/>
        <end position="135"/>
    </location>
</feature>
<name>A0A8S1PUR0_9CILI</name>
<keyword evidence="1" id="KW-0175">Coiled coil</keyword>
<comment type="caution">
    <text evidence="2">The sequence shown here is derived from an EMBL/GenBank/DDBJ whole genome shotgun (WGS) entry which is preliminary data.</text>
</comment>
<evidence type="ECO:0000313" key="2">
    <source>
        <dbReference type="EMBL" id="CAD8106303.1"/>
    </source>
</evidence>
<organism evidence="2 3">
    <name type="scientific">Paramecium sonneborni</name>
    <dbReference type="NCBI Taxonomy" id="65129"/>
    <lineage>
        <taxon>Eukaryota</taxon>
        <taxon>Sar</taxon>
        <taxon>Alveolata</taxon>
        <taxon>Ciliophora</taxon>
        <taxon>Intramacronucleata</taxon>
        <taxon>Oligohymenophorea</taxon>
        <taxon>Peniculida</taxon>
        <taxon>Parameciidae</taxon>
        <taxon>Paramecium</taxon>
    </lineage>
</organism>
<dbReference type="OrthoDB" id="290913at2759"/>
<proteinExistence type="predicted"/>
<dbReference type="EMBL" id="CAJJDN010000086">
    <property type="protein sequence ID" value="CAD8106303.1"/>
    <property type="molecule type" value="Genomic_DNA"/>
</dbReference>
<gene>
    <name evidence="2" type="ORF">PSON_ATCC_30995.1.T0860139</name>
</gene>
<dbReference type="AlphaFoldDB" id="A0A8S1PUR0"/>
<evidence type="ECO:0000256" key="1">
    <source>
        <dbReference type="SAM" id="Coils"/>
    </source>
</evidence>
<evidence type="ECO:0008006" key="4">
    <source>
        <dbReference type="Google" id="ProtNLM"/>
    </source>
</evidence>
<sequence length="546" mass="64595">MNQKEKLAYFPNLLGQSDKVMSQNIDSKKGLEEYLAIMQERANVEQQYVKALNRLQSQIDKSNIILMKEQLINQLQNKIERIESFVEFIRTELQDQVKETLNQQNLISNKIIEEIKQMEQTLNEKKEKVLITRSDYNIKYKDVEQSGILDVVYQYSLDVSEDQTIKQICRTQQISIECSKLEKQYQLSIVAYNEFLDVYKTKMESYLIQMEEFEQTKLLVHKDTLLKMFLFEVSMSKHQFQEFEKLNEQIRNINIQDVIENFIMKYNRPDFIPEQMEFKHNTTLLLKKIECLKSQEYQKLKNLIKANTDKFYTLFSEIVEKNNQQTIENQDLVSLINSNNCQAYFKIFLIHINSIWNGGQFSNDQTIIDLLEQSSQNKILWLIALDIQAEKNNYRIPNSQAYDQIIKLSQLIISQCSQQMDITPLRQLIVLSSLIHILISNKKHYLMQSMKNNQIFTTTDFIEASIIEAIYDGLVEEVKDETNSVEKIKRQKINFFTQISKICFALLIFNKNDIIKNYAENYLKLLRLASNAIRDLTFQIESYQKL</sequence>
<keyword evidence="3" id="KW-1185">Reference proteome</keyword>
<dbReference type="Proteomes" id="UP000692954">
    <property type="component" value="Unassembled WGS sequence"/>
</dbReference>
<accession>A0A8S1PUR0</accession>
<reference evidence="2" key="1">
    <citation type="submission" date="2021-01" db="EMBL/GenBank/DDBJ databases">
        <authorList>
            <consortium name="Genoscope - CEA"/>
            <person name="William W."/>
        </authorList>
    </citation>
    <scope>NUCLEOTIDE SEQUENCE</scope>
</reference>
<evidence type="ECO:0000313" key="3">
    <source>
        <dbReference type="Proteomes" id="UP000692954"/>
    </source>
</evidence>
<protein>
    <recommendedName>
        <fullName evidence="4">F-BAR domain-containing protein</fullName>
    </recommendedName>
</protein>